<feature type="transmembrane region" description="Helical" evidence="2">
    <location>
        <begin position="53"/>
        <end position="70"/>
    </location>
</feature>
<dbReference type="InterPro" id="IPR003961">
    <property type="entry name" value="FN3_dom"/>
</dbReference>
<evidence type="ECO:0000256" key="1">
    <source>
        <dbReference type="SAM" id="MobiDB-lite"/>
    </source>
</evidence>
<accession>A0AAE3QNZ7</accession>
<proteinExistence type="predicted"/>
<dbReference type="InterPro" id="IPR036116">
    <property type="entry name" value="FN3_sf"/>
</dbReference>
<dbReference type="SMART" id="SM00060">
    <property type="entry name" value="FN3"/>
    <property type="match status" value="1"/>
</dbReference>
<feature type="region of interest" description="Disordered" evidence="1">
    <location>
        <begin position="640"/>
        <end position="659"/>
    </location>
</feature>
<keyword evidence="2" id="KW-0472">Membrane</keyword>
<dbReference type="SUPFAM" id="SSF49265">
    <property type="entry name" value="Fibronectin type III"/>
    <property type="match status" value="1"/>
</dbReference>
<sequence>MPFQPKLYKVPGFYAFDAFFLRCIPELIKKQSALHPQIKFVPSYRCYYMKIRFFLIYSILLYLCFPQAWAQVYPVQATTQLLPPYSVYLSDYAQDGNDKLRLILLQRDLTQPSYQLRLAVRIELNGKTIIQTAPHFTPAPITLDPGIPTILSGAELAPYLDSRNLDFVGYDRSRYEQTRALPEGAYTLCVTAYDYRRQDVQVSNPGCSFYYLSKNEPPLIAFPACGTLIPSKNSQPIFFQWTPRNTSSPNSAAETEYELSLYEIRPKGRNPNDIVLSTRPVFQLKTDQSQYVYTLADPMLLDSMQYAWRVRAIDKSGRDAFRNQGYSEVCTFTYGGANVSPDFAVGQVKDFTAIGVNTRQGKFSWKADSSLFAGYQIDYRRVGSSASTSENSTSENTTSEKSSKKKTEKGSENAWFPAKIESGSVAELKVYDLEPDTEYEARIQGQKQGFFGPYSSIVTFRTAKPVLVACGHQAVVDSAISTKPLIGMTIGSILVAGDSEIMVEQISDNPQPGYYSGMGRVSMRFLAGAAFRVSLSNIFVNEDHKITQGKVEMLSRGVDAMAKQQLAAQQTRQDIRSLAGLLAGLDTASTATLLNWAQTLSQLEESVISETLVLTSSEKQQLLSLKHAISGTAQQLAKQTAADSTSRSSAVSSNSSSSNTSSLASSLKQDFQKAQPLISKLADGVGKGVLVKLTDLFESLKEDLSRKQLKKQQMEEFISSAQELLSDTVSHDKTLLVALQLQLDSLQQKLQVEWYKSATASLQLVSVPENDAASVLKAVIAVQQKMEALSETQITNCDDNKVPEKLRKLAVRASGGVCDTNVDSEIETIPDTDFAKLCAAQRVDLMECLASGYADKEDKNAIIRIIKTTPGSQGDLLFTKMQERSGLMESLHDAVDFAERKVYYQELIALYKRSKTAQYLSKQTTRFDQILSNGKSSLQQLATHRIIFYKDIGLIDAATGEKRINYDGADFSDRNVVPFKGYLNQFSFTIQKFEGSYLPFEMVRIFFKSSSESLDQGTGEVYDVPAFALRLIIEEQWDKDMIRSANVAGLLAGGMSGGLAAGGWTRLWTLGDMVLSGAALTIDNYREELLSTKAGKDFLNAYEVVNNAIAAYQAGKAVIGLGVLAYKLRQSWKVLKVEDPSLAAKVEQSSEEVAAKADELEAKAGYVNLLDESNEFTDVMSDWSYVSPTSKEYTWKQYFDNLRNSALKPTSGNYGINFEKIIQDGMNKYGLTKGEGFALFGYTTNFYFKELNSFLRKGINSERTLSIKNLLNTALDKMPVVPANTQYYRGLKLADDDLVIFMSKHQKDKEVVYEEFISCANNRKDAFIDEIENNVKIFITTKPNSQGRTIHDMALFKYRKTGATMDEALFKTGSAFEVTNVKNPEPNVFEIYLKEIEKEIK</sequence>
<evidence type="ECO:0000256" key="2">
    <source>
        <dbReference type="SAM" id="Phobius"/>
    </source>
</evidence>
<feature type="compositionally biased region" description="Low complexity" evidence="1">
    <location>
        <begin position="644"/>
        <end position="659"/>
    </location>
</feature>
<feature type="domain" description="Fibronectin type-III" evidence="3">
    <location>
        <begin position="373"/>
        <end position="465"/>
    </location>
</feature>
<evidence type="ECO:0000259" key="3">
    <source>
        <dbReference type="PROSITE" id="PS50853"/>
    </source>
</evidence>
<reference evidence="4" key="1">
    <citation type="submission" date="2023-05" db="EMBL/GenBank/DDBJ databases">
        <authorList>
            <person name="Zhang X."/>
        </authorList>
    </citation>
    <scope>NUCLEOTIDE SEQUENCE</scope>
    <source>
        <strain evidence="4">YF14B1</strain>
    </source>
</reference>
<feature type="compositionally biased region" description="Low complexity" evidence="1">
    <location>
        <begin position="384"/>
        <end position="400"/>
    </location>
</feature>
<gene>
    <name evidence="4" type="ORF">QNI16_19070</name>
</gene>
<name>A0AAE3QNZ7_9BACT</name>
<dbReference type="Gene3D" id="2.60.40.10">
    <property type="entry name" value="Immunoglobulins"/>
    <property type="match status" value="2"/>
</dbReference>
<keyword evidence="2" id="KW-1133">Transmembrane helix</keyword>
<comment type="caution">
    <text evidence="4">The sequence shown here is derived from an EMBL/GenBank/DDBJ whole genome shotgun (WGS) entry which is preliminary data.</text>
</comment>
<keyword evidence="2" id="KW-0812">Transmembrane</keyword>
<dbReference type="InterPro" id="IPR013783">
    <property type="entry name" value="Ig-like_fold"/>
</dbReference>
<dbReference type="CDD" id="cd00063">
    <property type="entry name" value="FN3"/>
    <property type="match status" value="1"/>
</dbReference>
<dbReference type="Pfam" id="PF00041">
    <property type="entry name" value="fn3"/>
    <property type="match status" value="1"/>
</dbReference>
<evidence type="ECO:0000313" key="4">
    <source>
        <dbReference type="EMBL" id="MDJ1482610.1"/>
    </source>
</evidence>
<dbReference type="Proteomes" id="UP001241110">
    <property type="component" value="Unassembled WGS sequence"/>
</dbReference>
<protein>
    <submittedName>
        <fullName evidence="4">Fibronectin type III domain-containing protein</fullName>
    </submittedName>
</protein>
<evidence type="ECO:0000313" key="5">
    <source>
        <dbReference type="Proteomes" id="UP001241110"/>
    </source>
</evidence>
<dbReference type="SUPFAM" id="SSF56399">
    <property type="entry name" value="ADP-ribosylation"/>
    <property type="match status" value="1"/>
</dbReference>
<dbReference type="PROSITE" id="PS51996">
    <property type="entry name" value="TR_MART"/>
    <property type="match status" value="1"/>
</dbReference>
<dbReference type="Gene3D" id="3.90.176.10">
    <property type="entry name" value="Toxin ADP-ribosyltransferase, Chain A, domain 1"/>
    <property type="match status" value="1"/>
</dbReference>
<dbReference type="EMBL" id="JASJOS010000008">
    <property type="protein sequence ID" value="MDJ1482610.1"/>
    <property type="molecule type" value="Genomic_DNA"/>
</dbReference>
<dbReference type="PROSITE" id="PS50853">
    <property type="entry name" value="FN3"/>
    <property type="match status" value="1"/>
</dbReference>
<feature type="region of interest" description="Disordered" evidence="1">
    <location>
        <begin position="384"/>
        <end position="412"/>
    </location>
</feature>
<organism evidence="4 5">
    <name type="scientific">Xanthocytophaga flava</name>
    <dbReference type="NCBI Taxonomy" id="3048013"/>
    <lineage>
        <taxon>Bacteria</taxon>
        <taxon>Pseudomonadati</taxon>
        <taxon>Bacteroidota</taxon>
        <taxon>Cytophagia</taxon>
        <taxon>Cytophagales</taxon>
        <taxon>Rhodocytophagaceae</taxon>
        <taxon>Xanthocytophaga</taxon>
    </lineage>
</organism>